<evidence type="ECO:0000256" key="1">
    <source>
        <dbReference type="SAM" id="MobiDB-lite"/>
    </source>
</evidence>
<accession>A0A174FU62</accession>
<reference evidence="2 3" key="1">
    <citation type="submission" date="2015-09" db="EMBL/GenBank/DDBJ databases">
        <authorList>
            <consortium name="Pathogen Informatics"/>
        </authorList>
    </citation>
    <scope>NUCLEOTIDE SEQUENCE [LARGE SCALE GENOMIC DNA]</scope>
    <source>
        <strain evidence="2 3">2789STDY5834855</strain>
    </source>
</reference>
<dbReference type="NCBIfam" id="TIGR02837">
    <property type="entry name" value="spore_II_R"/>
    <property type="match status" value="1"/>
</dbReference>
<dbReference type="AlphaFoldDB" id="A0A174FU62"/>
<feature type="region of interest" description="Disordered" evidence="1">
    <location>
        <begin position="184"/>
        <end position="207"/>
    </location>
</feature>
<gene>
    <name evidence="2" type="primary">spoIIR</name>
    <name evidence="2" type="ORF">ERS852470_02612</name>
</gene>
<evidence type="ECO:0000313" key="2">
    <source>
        <dbReference type="EMBL" id="CUO53037.1"/>
    </source>
</evidence>
<dbReference type="Proteomes" id="UP000095558">
    <property type="component" value="Unassembled WGS sequence"/>
</dbReference>
<sequence>MKRYMYFIIVLILVIFTLNGCAQVNNINNNSLELNELNYDDIKDKLIRFHVIANSDTEEDQNLKLKVRDKVVEALSEKLKGVESLEEAEEILEDNIEYVNEIARQVITSNNYDYEVNTMLSYENFPNKVYGDYIFPQGNYEAYRVIIGSGQGQNWWCVMFPSLCFVDESKSDVDSTKLKEEIENIEPKEDKEENKVEKNTSDLNKEDNSTKNIKVKFKIVEVINDLFK</sequence>
<dbReference type="Pfam" id="PF09551">
    <property type="entry name" value="Spore_II_R"/>
    <property type="match status" value="1"/>
</dbReference>
<evidence type="ECO:0000313" key="3">
    <source>
        <dbReference type="Proteomes" id="UP000095558"/>
    </source>
</evidence>
<dbReference type="RefSeq" id="WP_042399452.1">
    <property type="nucleotide sequence ID" value="NZ_CYYT01000018.1"/>
</dbReference>
<dbReference type="EMBL" id="CYZV01000029">
    <property type="protein sequence ID" value="CUO53037.1"/>
    <property type="molecule type" value="Genomic_DNA"/>
</dbReference>
<protein>
    <submittedName>
        <fullName evidence="2">Stage II sporulation protein R</fullName>
    </submittedName>
</protein>
<name>A0A174FU62_9CLOT</name>
<dbReference type="InterPro" id="IPR014202">
    <property type="entry name" value="Spore_II_R"/>
</dbReference>
<dbReference type="GeneID" id="83012331"/>
<proteinExistence type="predicted"/>
<organism evidence="2 3">
    <name type="scientific">Clostridium disporicum</name>
    <dbReference type="NCBI Taxonomy" id="84024"/>
    <lineage>
        <taxon>Bacteria</taxon>
        <taxon>Bacillati</taxon>
        <taxon>Bacillota</taxon>
        <taxon>Clostridia</taxon>
        <taxon>Eubacteriales</taxon>
        <taxon>Clostridiaceae</taxon>
        <taxon>Clostridium</taxon>
    </lineage>
</organism>
<dbReference type="OrthoDB" id="9793324at2"/>